<evidence type="ECO:0000256" key="2">
    <source>
        <dbReference type="ARBA" id="ARBA00023143"/>
    </source>
</evidence>
<organism evidence="6 7">
    <name type="scientific">Methylobacterium tarhaniae</name>
    <dbReference type="NCBI Taxonomy" id="1187852"/>
    <lineage>
        <taxon>Bacteria</taxon>
        <taxon>Pseudomonadati</taxon>
        <taxon>Pseudomonadota</taxon>
        <taxon>Alphaproteobacteria</taxon>
        <taxon>Hyphomicrobiales</taxon>
        <taxon>Methylobacteriaceae</taxon>
        <taxon>Methylobacterium</taxon>
    </lineage>
</organism>
<name>A0A0J6T9I9_9HYPH</name>
<gene>
    <name evidence="6" type="ORF">VQ03_11385</name>
</gene>
<feature type="domain" description="Flagellin N-terminal" evidence="4">
    <location>
        <begin position="7"/>
        <end position="141"/>
    </location>
</feature>
<feature type="domain" description="Flagellin C-terminal" evidence="5">
    <location>
        <begin position="272"/>
        <end position="346"/>
    </location>
</feature>
<protein>
    <recommendedName>
        <fullName evidence="3">Flagellin</fullName>
    </recommendedName>
</protein>
<dbReference type="GO" id="GO:0005198">
    <property type="term" value="F:structural molecule activity"/>
    <property type="evidence" value="ECO:0007669"/>
    <property type="project" value="UniProtKB-UniRule"/>
</dbReference>
<comment type="caution">
    <text evidence="6">The sequence shown here is derived from an EMBL/GenBank/DDBJ whole genome shotgun (WGS) entry which is preliminary data.</text>
</comment>
<dbReference type="PANTHER" id="PTHR42792">
    <property type="entry name" value="FLAGELLIN"/>
    <property type="match status" value="1"/>
</dbReference>
<dbReference type="Gene3D" id="1.20.1330.10">
    <property type="entry name" value="f41 fragment of flagellin, N-terminal domain"/>
    <property type="match status" value="1"/>
</dbReference>
<dbReference type="PATRIC" id="fig|1187852.3.peg.6185"/>
<evidence type="ECO:0000259" key="5">
    <source>
        <dbReference type="Pfam" id="PF00700"/>
    </source>
</evidence>
<evidence type="ECO:0000256" key="3">
    <source>
        <dbReference type="RuleBase" id="RU362073"/>
    </source>
</evidence>
<comment type="similarity">
    <text evidence="1 3">Belongs to the bacterial flagellin family.</text>
</comment>
<dbReference type="NCBIfam" id="NF004669">
    <property type="entry name" value="PRK06008.1"/>
    <property type="match status" value="1"/>
</dbReference>
<evidence type="ECO:0000313" key="7">
    <source>
        <dbReference type="Proteomes" id="UP000036449"/>
    </source>
</evidence>
<keyword evidence="3" id="KW-0964">Secreted</keyword>
<dbReference type="Proteomes" id="UP000036449">
    <property type="component" value="Unassembled WGS sequence"/>
</dbReference>
<proteinExistence type="inferred from homology"/>
<evidence type="ECO:0000256" key="1">
    <source>
        <dbReference type="ARBA" id="ARBA00005709"/>
    </source>
</evidence>
<accession>A0A0J6T9I9</accession>
<keyword evidence="2 3" id="KW-0975">Bacterial flagellum</keyword>
<dbReference type="EMBL" id="LABZ01000071">
    <property type="protein sequence ID" value="KMO42238.1"/>
    <property type="molecule type" value="Genomic_DNA"/>
</dbReference>
<comment type="function">
    <text evidence="3">Flagellin is the subunit protein which polymerizes to form the filaments of bacterial flagella.</text>
</comment>
<sequence>MMTTSYISSLSLWNAPRSGVGRLQAEIAKATQEIANGGRYADVGLALGSQVSRSFSLRQSAAEIAALKDGNGVTALRLSTTQSVLQQMQKSADAQFATLTGLSADKRLAAMAASADDTLASLTGLLNTASNGQALFSGINTGSDPIRDGAGANAKAAVLTAFETAFGFPPSDSRAANLTSAQVTNFLEATVAAQFADPRWSSAWSQASSIPITSRISLSETVTTSVTADAAPFRQLAQAAIVAGIDFSGLSAEAQAAVSDRVMGLLSKGSAGLVSLQADLGRSQSRITDANTRLDAQQALLTKEISRIEAVDPVEAKTRLDAANTQLQMSYALTAQLQGLTLLKYIA</sequence>
<evidence type="ECO:0000259" key="4">
    <source>
        <dbReference type="Pfam" id="PF00669"/>
    </source>
</evidence>
<dbReference type="Pfam" id="PF00700">
    <property type="entry name" value="Flagellin_C"/>
    <property type="match status" value="1"/>
</dbReference>
<dbReference type="RefSeq" id="WP_048450988.1">
    <property type="nucleotide sequence ID" value="NZ_LABZ01000071.1"/>
</dbReference>
<dbReference type="InterPro" id="IPR046358">
    <property type="entry name" value="Flagellin_C"/>
</dbReference>
<dbReference type="GO" id="GO:0005576">
    <property type="term" value="C:extracellular region"/>
    <property type="evidence" value="ECO:0007669"/>
    <property type="project" value="UniProtKB-SubCell"/>
</dbReference>
<dbReference type="InterPro" id="IPR001492">
    <property type="entry name" value="Flagellin"/>
</dbReference>
<keyword evidence="7" id="KW-1185">Reference proteome</keyword>
<evidence type="ECO:0000313" key="6">
    <source>
        <dbReference type="EMBL" id="KMO42238.1"/>
    </source>
</evidence>
<reference evidence="6 7" key="1">
    <citation type="submission" date="2015-03" db="EMBL/GenBank/DDBJ databases">
        <title>Genome sequencing of Methylobacterium tarhaniae DSM 25844.</title>
        <authorList>
            <person name="Chaudhry V."/>
            <person name="Patil P.B."/>
        </authorList>
    </citation>
    <scope>NUCLEOTIDE SEQUENCE [LARGE SCALE GENOMIC DNA]</scope>
    <source>
        <strain evidence="6 7">DSM 25844</strain>
    </source>
</reference>
<dbReference type="Pfam" id="PF00669">
    <property type="entry name" value="Flagellin_N"/>
    <property type="match status" value="1"/>
</dbReference>
<dbReference type="GO" id="GO:0009288">
    <property type="term" value="C:bacterial-type flagellum"/>
    <property type="evidence" value="ECO:0007669"/>
    <property type="project" value="UniProtKB-SubCell"/>
</dbReference>
<dbReference type="SUPFAM" id="SSF64518">
    <property type="entry name" value="Phase 1 flagellin"/>
    <property type="match status" value="1"/>
</dbReference>
<dbReference type="AlphaFoldDB" id="A0A0J6T9I9"/>
<dbReference type="PANTHER" id="PTHR42792:SF1">
    <property type="entry name" value="FLAGELLAR HOOK-ASSOCIATED PROTEIN 3"/>
    <property type="match status" value="1"/>
</dbReference>
<dbReference type="InterPro" id="IPR001029">
    <property type="entry name" value="Flagellin_N"/>
</dbReference>
<comment type="subcellular location">
    <subcellularLocation>
        <location evidence="3">Secreted</location>
    </subcellularLocation>
    <subcellularLocation>
        <location evidence="3">Bacterial flagellum</location>
    </subcellularLocation>
</comment>